<protein>
    <submittedName>
        <fullName evidence="2">Uncharacterized protein</fullName>
    </submittedName>
</protein>
<feature type="region of interest" description="Disordered" evidence="1">
    <location>
        <begin position="18"/>
        <end position="49"/>
    </location>
</feature>
<dbReference type="Proteomes" id="UP001501468">
    <property type="component" value="Unassembled WGS sequence"/>
</dbReference>
<gene>
    <name evidence="2" type="ORF">GCM10022399_20410</name>
</gene>
<evidence type="ECO:0000313" key="2">
    <source>
        <dbReference type="EMBL" id="GAA3703668.1"/>
    </source>
</evidence>
<comment type="caution">
    <text evidence="2">The sequence shown here is derived from an EMBL/GenBank/DDBJ whole genome shotgun (WGS) entry which is preliminary data.</text>
</comment>
<organism evidence="2 3">
    <name type="scientific">Terrabacter ginsenosidimutans</name>
    <dbReference type="NCBI Taxonomy" id="490575"/>
    <lineage>
        <taxon>Bacteria</taxon>
        <taxon>Bacillati</taxon>
        <taxon>Actinomycetota</taxon>
        <taxon>Actinomycetes</taxon>
        <taxon>Micrococcales</taxon>
        <taxon>Intrasporangiaceae</taxon>
        <taxon>Terrabacter</taxon>
    </lineage>
</organism>
<evidence type="ECO:0000256" key="1">
    <source>
        <dbReference type="SAM" id="MobiDB-lite"/>
    </source>
</evidence>
<sequence length="94" mass="10117">MAMEPVMAICTGRTYPPAACLRRRPDADPTPTRRRPEDDEGPDRDGRALRTCGAPEAAQLKESPQAQLLPALGLSMVKPCFSIVSAKSIVAPSR</sequence>
<keyword evidence="3" id="KW-1185">Reference proteome</keyword>
<accession>A0ABP7DFK8</accession>
<evidence type="ECO:0000313" key="3">
    <source>
        <dbReference type="Proteomes" id="UP001501468"/>
    </source>
</evidence>
<name>A0ABP7DFK8_9MICO</name>
<dbReference type="EMBL" id="BAABDC010000002">
    <property type="protein sequence ID" value="GAA3703668.1"/>
    <property type="molecule type" value="Genomic_DNA"/>
</dbReference>
<proteinExistence type="predicted"/>
<reference evidence="3" key="1">
    <citation type="journal article" date="2019" name="Int. J. Syst. Evol. Microbiol.">
        <title>The Global Catalogue of Microorganisms (GCM) 10K type strain sequencing project: providing services to taxonomists for standard genome sequencing and annotation.</title>
        <authorList>
            <consortium name="The Broad Institute Genomics Platform"/>
            <consortium name="The Broad Institute Genome Sequencing Center for Infectious Disease"/>
            <person name="Wu L."/>
            <person name="Ma J."/>
        </authorList>
    </citation>
    <scope>NUCLEOTIDE SEQUENCE [LARGE SCALE GENOMIC DNA]</scope>
    <source>
        <strain evidence="3">JCM 17125</strain>
    </source>
</reference>